<dbReference type="Gene3D" id="2.130.10.30">
    <property type="entry name" value="Regulator of chromosome condensation 1/beta-lactamase-inhibitor protein II"/>
    <property type="match status" value="1"/>
</dbReference>
<reference evidence="3 4" key="1">
    <citation type="submission" date="2019-03" db="EMBL/GenBank/DDBJ databases">
        <title>Single cell metagenomics reveals metabolic interactions within the superorganism composed of flagellate Streblomastix strix and complex community of Bacteroidetes bacteria on its surface.</title>
        <authorList>
            <person name="Treitli S.C."/>
            <person name="Kolisko M."/>
            <person name="Husnik F."/>
            <person name="Keeling P."/>
            <person name="Hampl V."/>
        </authorList>
    </citation>
    <scope>NUCLEOTIDE SEQUENCE [LARGE SCALE GENOMIC DNA]</scope>
    <source>
        <strain evidence="3">ST1C</strain>
    </source>
</reference>
<dbReference type="PANTHER" id="PTHR22872">
    <property type="entry name" value="BTK-BINDING PROTEIN-RELATED"/>
    <property type="match status" value="1"/>
</dbReference>
<feature type="repeat" description="RCC1" evidence="2">
    <location>
        <begin position="126"/>
        <end position="172"/>
    </location>
</feature>
<dbReference type="PROSITE" id="PS50012">
    <property type="entry name" value="RCC1_3"/>
    <property type="match status" value="1"/>
</dbReference>
<dbReference type="InterPro" id="IPR000408">
    <property type="entry name" value="Reg_chr_condens"/>
</dbReference>
<sequence length="281" mass="32239">DKRLYSFDRNVAGFYFMRKERPGESQRAADLLQSTLYQSNEEQSRNPGKQNSGGLVQATGVTTISDADQTISILSMNDDLNTDESAMDPNGFERVRHQLTLNYLIPEPIRWVSAGNQFVVAVAETGEVFTWGKNEKGQLGIGNRPEEIERRNMFIRKKQRTGKNVRRIIVRPVKFVNEAKQVILPLEQQIVPPRPISAYENEIRKLPRNIRKRLERQVLLRTAILTEKPADDDSSDKKTDAQYLLKEPPKYLVWKVQAGEDHVIALTEEELLLNKLNKNII</sequence>
<comment type="caution">
    <text evidence="3">The sequence shown here is derived from an EMBL/GenBank/DDBJ whole genome shotgun (WGS) entry which is preliminary data.</text>
</comment>
<evidence type="ECO:0000313" key="3">
    <source>
        <dbReference type="EMBL" id="KAA6369559.1"/>
    </source>
</evidence>
<accession>A0A5J4UG62</accession>
<dbReference type="PRINTS" id="PR00633">
    <property type="entry name" value="RCCNDNSATION"/>
</dbReference>
<organism evidence="3 4">
    <name type="scientific">Streblomastix strix</name>
    <dbReference type="NCBI Taxonomy" id="222440"/>
    <lineage>
        <taxon>Eukaryota</taxon>
        <taxon>Metamonada</taxon>
        <taxon>Preaxostyla</taxon>
        <taxon>Oxymonadida</taxon>
        <taxon>Streblomastigidae</taxon>
        <taxon>Streblomastix</taxon>
    </lineage>
</organism>
<feature type="non-terminal residue" evidence="3">
    <location>
        <position position="1"/>
    </location>
</feature>
<proteinExistence type="predicted"/>
<name>A0A5J4UG62_9EUKA</name>
<keyword evidence="1" id="KW-0677">Repeat</keyword>
<dbReference type="OrthoDB" id="5981550at2759"/>
<dbReference type="AlphaFoldDB" id="A0A5J4UG62"/>
<evidence type="ECO:0000256" key="2">
    <source>
        <dbReference type="PROSITE-ProRule" id="PRU00235"/>
    </source>
</evidence>
<evidence type="ECO:0000313" key="4">
    <source>
        <dbReference type="Proteomes" id="UP000324800"/>
    </source>
</evidence>
<protein>
    <submittedName>
        <fullName evidence="3">Uncharacterized protein</fullName>
    </submittedName>
</protein>
<dbReference type="InterPro" id="IPR051625">
    <property type="entry name" value="Signaling_Regulatory_Domain"/>
</dbReference>
<evidence type="ECO:0000256" key="1">
    <source>
        <dbReference type="ARBA" id="ARBA00022737"/>
    </source>
</evidence>
<dbReference type="Pfam" id="PF13540">
    <property type="entry name" value="RCC1_2"/>
    <property type="match status" value="1"/>
</dbReference>
<dbReference type="EMBL" id="SNRW01016245">
    <property type="protein sequence ID" value="KAA6369559.1"/>
    <property type="molecule type" value="Genomic_DNA"/>
</dbReference>
<gene>
    <name evidence="3" type="ORF">EZS28_034914</name>
</gene>
<dbReference type="InterPro" id="IPR009091">
    <property type="entry name" value="RCC1/BLIP-II"/>
</dbReference>
<dbReference type="SUPFAM" id="SSF50985">
    <property type="entry name" value="RCC1/BLIP-II"/>
    <property type="match status" value="1"/>
</dbReference>
<dbReference type="Proteomes" id="UP000324800">
    <property type="component" value="Unassembled WGS sequence"/>
</dbReference>